<dbReference type="EMBL" id="UINC01028411">
    <property type="protein sequence ID" value="SVB09348.1"/>
    <property type="molecule type" value="Genomic_DNA"/>
</dbReference>
<name>A0A382B6H2_9ZZZZ</name>
<gene>
    <name evidence="1" type="ORF">METZ01_LOCUS162202</name>
</gene>
<evidence type="ECO:0000313" key="1">
    <source>
        <dbReference type="EMBL" id="SVB09348.1"/>
    </source>
</evidence>
<feature type="non-terminal residue" evidence="1">
    <location>
        <position position="32"/>
    </location>
</feature>
<organism evidence="1">
    <name type="scientific">marine metagenome</name>
    <dbReference type="NCBI Taxonomy" id="408172"/>
    <lineage>
        <taxon>unclassified sequences</taxon>
        <taxon>metagenomes</taxon>
        <taxon>ecological metagenomes</taxon>
    </lineage>
</organism>
<sequence>VLRNLDELLERHPLRADLFVEPERFKNLRHGG</sequence>
<reference evidence="1" key="1">
    <citation type="submission" date="2018-05" db="EMBL/GenBank/DDBJ databases">
        <authorList>
            <person name="Lanie J.A."/>
            <person name="Ng W.-L."/>
            <person name="Kazmierczak K.M."/>
            <person name="Andrzejewski T.M."/>
            <person name="Davidsen T.M."/>
            <person name="Wayne K.J."/>
            <person name="Tettelin H."/>
            <person name="Glass J.I."/>
            <person name="Rusch D."/>
            <person name="Podicherti R."/>
            <person name="Tsui H.-C.T."/>
            <person name="Winkler M.E."/>
        </authorList>
    </citation>
    <scope>NUCLEOTIDE SEQUENCE</scope>
</reference>
<accession>A0A382B6H2</accession>
<feature type="non-terminal residue" evidence="1">
    <location>
        <position position="1"/>
    </location>
</feature>
<dbReference type="AlphaFoldDB" id="A0A382B6H2"/>
<protein>
    <submittedName>
        <fullName evidence="1">Uncharacterized protein</fullName>
    </submittedName>
</protein>
<proteinExistence type="predicted"/>